<dbReference type="AlphaFoldDB" id="A0A8H7R6C6"/>
<keyword evidence="3" id="KW-0156">Chromatin regulator</keyword>
<feature type="compositionally biased region" description="Basic and acidic residues" evidence="7">
    <location>
        <begin position="114"/>
        <end position="124"/>
    </location>
</feature>
<feature type="compositionally biased region" description="Polar residues" evidence="7">
    <location>
        <begin position="176"/>
        <end position="191"/>
    </location>
</feature>
<comment type="similarity">
    <text evidence="2">Belongs to the EAF7 family.</text>
</comment>
<dbReference type="PANTHER" id="PTHR13581:SF5">
    <property type="entry name" value="MRG_MORF4L-BINDING PROTEIN"/>
    <property type="match status" value="1"/>
</dbReference>
<dbReference type="OrthoDB" id="5595141at2759"/>
<reference evidence="8" key="1">
    <citation type="submission" date="2020-12" db="EMBL/GenBank/DDBJ databases">
        <title>Metabolic potential, ecology and presence of endohyphal bacteria is reflected in genomic diversity of Mucoromycotina.</title>
        <authorList>
            <person name="Muszewska A."/>
            <person name="Okrasinska A."/>
            <person name="Steczkiewicz K."/>
            <person name="Drgas O."/>
            <person name="Orlowska M."/>
            <person name="Perlinska-Lenart U."/>
            <person name="Aleksandrzak-Piekarczyk T."/>
            <person name="Szatraj K."/>
            <person name="Zielenkiewicz U."/>
            <person name="Pilsyk S."/>
            <person name="Malc E."/>
            <person name="Mieczkowski P."/>
            <person name="Kruszewska J.S."/>
            <person name="Biernat P."/>
            <person name="Pawlowska J."/>
        </authorList>
    </citation>
    <scope>NUCLEOTIDE SEQUENCE</scope>
    <source>
        <strain evidence="8">CBS 226.32</strain>
    </source>
</reference>
<feature type="compositionally biased region" description="Low complexity" evidence="7">
    <location>
        <begin position="224"/>
        <end position="242"/>
    </location>
</feature>
<dbReference type="PANTHER" id="PTHR13581">
    <property type="entry name" value="MRG-BINDING PROTEIN"/>
    <property type="match status" value="1"/>
</dbReference>
<keyword evidence="5" id="KW-0804">Transcription</keyword>
<evidence type="ECO:0000256" key="1">
    <source>
        <dbReference type="ARBA" id="ARBA00004123"/>
    </source>
</evidence>
<evidence type="ECO:0000256" key="2">
    <source>
        <dbReference type="ARBA" id="ARBA00007117"/>
    </source>
</evidence>
<gene>
    <name evidence="8" type="ORF">INT46_005409</name>
</gene>
<evidence type="ECO:0000256" key="6">
    <source>
        <dbReference type="ARBA" id="ARBA00023242"/>
    </source>
</evidence>
<keyword evidence="6" id="KW-0539">Nucleus</keyword>
<dbReference type="Proteomes" id="UP000650833">
    <property type="component" value="Unassembled WGS sequence"/>
</dbReference>
<feature type="compositionally biased region" description="Basic and acidic residues" evidence="7">
    <location>
        <begin position="140"/>
        <end position="154"/>
    </location>
</feature>
<sequence length="251" mass="28127">MDSVTDSESPYTNNNVDDIVKVENTLMEAETNLSEKEWDAGMELALLNAISRCKPVGIHKHFRIISVQRQFNQNSPVACSIKEIWQRLGNFYGMSALDELEEEDEEQEEEEREEQEKKKGDIKNEFSLPLDDYEQLISEHRQDDQSISSVREESDTTISPVLPPTKRTRTSKRDSSPANSVADSITSNNTPEPEEGKPSRKSSRASSKATPEPVSKNAGRRTGRSSSTTTSTTNAATSSSNRGNKRQTKRK</sequence>
<evidence type="ECO:0000256" key="7">
    <source>
        <dbReference type="SAM" id="MobiDB-lite"/>
    </source>
</evidence>
<evidence type="ECO:0000256" key="5">
    <source>
        <dbReference type="ARBA" id="ARBA00023163"/>
    </source>
</evidence>
<evidence type="ECO:0000313" key="9">
    <source>
        <dbReference type="Proteomes" id="UP000650833"/>
    </source>
</evidence>
<evidence type="ECO:0000256" key="3">
    <source>
        <dbReference type="ARBA" id="ARBA00022853"/>
    </source>
</evidence>
<dbReference type="EMBL" id="JAEPRC010000197">
    <property type="protein sequence ID" value="KAG2204480.1"/>
    <property type="molecule type" value="Genomic_DNA"/>
</dbReference>
<keyword evidence="4" id="KW-0805">Transcription regulation</keyword>
<feature type="region of interest" description="Disordered" evidence="7">
    <location>
        <begin position="99"/>
        <end position="128"/>
    </location>
</feature>
<accession>A0A8H7R6C6</accession>
<dbReference type="Pfam" id="PF07904">
    <property type="entry name" value="Eaf7"/>
    <property type="match status" value="1"/>
</dbReference>
<dbReference type="GO" id="GO:0005634">
    <property type="term" value="C:nucleus"/>
    <property type="evidence" value="ECO:0007669"/>
    <property type="project" value="UniProtKB-SubCell"/>
</dbReference>
<dbReference type="GO" id="GO:0006325">
    <property type="term" value="P:chromatin organization"/>
    <property type="evidence" value="ECO:0007669"/>
    <property type="project" value="UniProtKB-KW"/>
</dbReference>
<dbReference type="GO" id="GO:0035267">
    <property type="term" value="C:NuA4 histone acetyltransferase complex"/>
    <property type="evidence" value="ECO:0007669"/>
    <property type="project" value="TreeGrafter"/>
</dbReference>
<feature type="region of interest" description="Disordered" evidence="7">
    <location>
        <begin position="140"/>
        <end position="251"/>
    </location>
</feature>
<evidence type="ECO:0008006" key="10">
    <source>
        <dbReference type="Google" id="ProtNLM"/>
    </source>
</evidence>
<proteinExistence type="inferred from homology"/>
<comment type="caution">
    <text evidence="8">The sequence shown here is derived from an EMBL/GenBank/DDBJ whole genome shotgun (WGS) entry which is preliminary data.</text>
</comment>
<keyword evidence="9" id="KW-1185">Reference proteome</keyword>
<name>A0A8H7R6C6_9FUNG</name>
<dbReference type="GO" id="GO:0006357">
    <property type="term" value="P:regulation of transcription by RNA polymerase II"/>
    <property type="evidence" value="ECO:0007669"/>
    <property type="project" value="TreeGrafter"/>
</dbReference>
<comment type="subcellular location">
    <subcellularLocation>
        <location evidence="1">Nucleus</location>
    </subcellularLocation>
</comment>
<evidence type="ECO:0000256" key="4">
    <source>
        <dbReference type="ARBA" id="ARBA00023015"/>
    </source>
</evidence>
<feature type="compositionally biased region" description="Acidic residues" evidence="7">
    <location>
        <begin position="99"/>
        <end position="113"/>
    </location>
</feature>
<dbReference type="InterPro" id="IPR012423">
    <property type="entry name" value="Eaf7/MRGBP"/>
</dbReference>
<protein>
    <recommendedName>
        <fullName evidence="10">Chromatin modification-related protein EAF7</fullName>
    </recommendedName>
</protein>
<organism evidence="8 9">
    <name type="scientific">Mucor plumbeus</name>
    <dbReference type="NCBI Taxonomy" id="97098"/>
    <lineage>
        <taxon>Eukaryota</taxon>
        <taxon>Fungi</taxon>
        <taxon>Fungi incertae sedis</taxon>
        <taxon>Mucoromycota</taxon>
        <taxon>Mucoromycotina</taxon>
        <taxon>Mucoromycetes</taxon>
        <taxon>Mucorales</taxon>
        <taxon>Mucorineae</taxon>
        <taxon>Mucoraceae</taxon>
        <taxon>Mucor</taxon>
    </lineage>
</organism>
<evidence type="ECO:0000313" key="8">
    <source>
        <dbReference type="EMBL" id="KAG2204480.1"/>
    </source>
</evidence>